<dbReference type="PANTHER" id="PTHR43861">
    <property type="entry name" value="TRANS-ACONITATE 2-METHYLTRANSFERASE-RELATED"/>
    <property type="match status" value="1"/>
</dbReference>
<dbReference type="SUPFAM" id="SSF53335">
    <property type="entry name" value="S-adenosyl-L-methionine-dependent methyltransferases"/>
    <property type="match status" value="1"/>
</dbReference>
<dbReference type="GO" id="GO:0032259">
    <property type="term" value="P:methylation"/>
    <property type="evidence" value="ECO:0007669"/>
    <property type="project" value="UniProtKB-KW"/>
</dbReference>
<sequence>MEQSEWNAKGDYLSATRGLYYNDDYLEFLIRQVWKADGPVNVIDFGCGYGYLGTKLLPLLPSGSSYTGVDTADKLLDRGRELFREAPYRTTFLHADVQERSFPQKYDWAVCHALLLHVPNPENVLQKMLDSLVDGGRILCFEPHWISTMAGYSLDGTPLSEVVKLGILQKLFEQGAQRGGKDGNIGGKLPLYLSRLGVQRIECRVSDKVNLLTPEGEPQQQAALYNALKTEGFGADPGPEEAFVEGLVRRGLSPEEARAQYEAERHLAGLFTRESALTWAPGMKITTGVVERRGGEGAG</sequence>
<evidence type="ECO:0000313" key="3">
    <source>
        <dbReference type="Proteomes" id="UP001305702"/>
    </source>
</evidence>
<dbReference type="CDD" id="cd02440">
    <property type="entry name" value="AdoMet_MTases"/>
    <property type="match status" value="1"/>
</dbReference>
<dbReference type="RefSeq" id="WP_315604837.1">
    <property type="nucleotide sequence ID" value="NZ_CP130318.1"/>
</dbReference>
<dbReference type="InterPro" id="IPR029063">
    <property type="entry name" value="SAM-dependent_MTases_sf"/>
</dbReference>
<dbReference type="GO" id="GO:0008168">
    <property type="term" value="F:methyltransferase activity"/>
    <property type="evidence" value="ECO:0007669"/>
    <property type="project" value="UniProtKB-KW"/>
</dbReference>
<dbReference type="Gene3D" id="3.40.50.150">
    <property type="entry name" value="Vaccinia Virus protein VP39"/>
    <property type="match status" value="1"/>
</dbReference>
<reference evidence="2 3" key="1">
    <citation type="submission" date="2022-02" db="EMBL/GenBank/DDBJ databases">
        <title>Paenibacillus sp. MBLB1776 Whole Genome Shotgun Sequencing.</title>
        <authorList>
            <person name="Hwang C.Y."/>
            <person name="Cho E.-S."/>
            <person name="Seo M.-J."/>
        </authorList>
    </citation>
    <scope>NUCLEOTIDE SEQUENCE [LARGE SCALE GENOMIC DNA]</scope>
    <source>
        <strain evidence="2 3">MBLB1776</strain>
    </source>
</reference>
<keyword evidence="3" id="KW-1185">Reference proteome</keyword>
<dbReference type="Pfam" id="PF08242">
    <property type="entry name" value="Methyltransf_12"/>
    <property type="match status" value="1"/>
</dbReference>
<keyword evidence="2" id="KW-0489">Methyltransferase</keyword>
<accession>A0AA96LCC9</accession>
<dbReference type="EC" id="2.1.1.-" evidence="2"/>
<dbReference type="InterPro" id="IPR013217">
    <property type="entry name" value="Methyltransf_12"/>
</dbReference>
<dbReference type="Proteomes" id="UP001305702">
    <property type="component" value="Chromosome"/>
</dbReference>
<proteinExistence type="predicted"/>
<keyword evidence="2" id="KW-0808">Transferase</keyword>
<organism evidence="2 3">
    <name type="scientific">Paenibacillus aurantius</name>
    <dbReference type="NCBI Taxonomy" id="2918900"/>
    <lineage>
        <taxon>Bacteria</taxon>
        <taxon>Bacillati</taxon>
        <taxon>Bacillota</taxon>
        <taxon>Bacilli</taxon>
        <taxon>Bacillales</taxon>
        <taxon>Paenibacillaceae</taxon>
        <taxon>Paenibacillus</taxon>
    </lineage>
</organism>
<evidence type="ECO:0000313" key="2">
    <source>
        <dbReference type="EMBL" id="WNQ11061.1"/>
    </source>
</evidence>
<dbReference type="EMBL" id="CP130318">
    <property type="protein sequence ID" value="WNQ11061.1"/>
    <property type="molecule type" value="Genomic_DNA"/>
</dbReference>
<dbReference type="KEGG" id="paun:MJA45_26245"/>
<evidence type="ECO:0000259" key="1">
    <source>
        <dbReference type="Pfam" id="PF08242"/>
    </source>
</evidence>
<gene>
    <name evidence="2" type="ORF">MJA45_26245</name>
</gene>
<dbReference type="AlphaFoldDB" id="A0AA96LCC9"/>
<protein>
    <submittedName>
        <fullName evidence="2">Class I SAM-dependent methyltransferase</fullName>
        <ecNumber evidence="2">2.1.1.-</ecNumber>
    </submittedName>
</protein>
<name>A0AA96LCC9_9BACL</name>
<feature type="domain" description="Methyltransferase type 12" evidence="1">
    <location>
        <begin position="43"/>
        <end position="138"/>
    </location>
</feature>
<dbReference type="Gene3D" id="1.10.150.350">
    <property type="match status" value="1"/>
</dbReference>